<accession>A0ACC2WBQ1</accession>
<evidence type="ECO:0000313" key="2">
    <source>
        <dbReference type="Proteomes" id="UP001230649"/>
    </source>
</evidence>
<comment type="caution">
    <text evidence="1">The sequence shown here is derived from an EMBL/GenBank/DDBJ whole genome shotgun (WGS) entry which is preliminary data.</text>
</comment>
<name>A0ACC2WBQ1_9TREE</name>
<protein>
    <submittedName>
        <fullName evidence="1">Uncharacterized protein</fullName>
    </submittedName>
</protein>
<dbReference type="Proteomes" id="UP001230649">
    <property type="component" value="Unassembled WGS sequence"/>
</dbReference>
<evidence type="ECO:0000313" key="1">
    <source>
        <dbReference type="EMBL" id="KAJ9108002.1"/>
    </source>
</evidence>
<gene>
    <name evidence="1" type="ORF">QFC20_003688</name>
</gene>
<keyword evidence="2" id="KW-1185">Reference proteome</keyword>
<organism evidence="1 2">
    <name type="scientific">Naganishia adeliensis</name>
    <dbReference type="NCBI Taxonomy" id="92952"/>
    <lineage>
        <taxon>Eukaryota</taxon>
        <taxon>Fungi</taxon>
        <taxon>Dikarya</taxon>
        <taxon>Basidiomycota</taxon>
        <taxon>Agaricomycotina</taxon>
        <taxon>Tremellomycetes</taxon>
        <taxon>Filobasidiales</taxon>
        <taxon>Filobasidiaceae</taxon>
        <taxon>Naganishia</taxon>
    </lineage>
</organism>
<reference evidence="1" key="1">
    <citation type="submission" date="2023-04" db="EMBL/GenBank/DDBJ databases">
        <title>Draft Genome sequencing of Naganishia species isolated from polar environments using Oxford Nanopore Technology.</title>
        <authorList>
            <person name="Leo P."/>
            <person name="Venkateswaran K."/>
        </authorList>
    </citation>
    <scope>NUCLEOTIDE SEQUENCE</scope>
    <source>
        <strain evidence="1">MNA-CCFEE 5262</strain>
    </source>
</reference>
<sequence>MPHRKHDRRPKMMEYRCVPCNGAAFSNFGHLSNHLTKKHPYPEQYQCDTCEESYRAMDHLRQHLEENVTHMRTRKAKQRNRADQDNAQRSDAAEQEQEEAEGESEEEEDEGEGDEVGEGKEGDETSTRPSAAPKRRRDARKVGRYCPPDILAGAESGQSDGDLLGKWICRPCSSAFSVVGSFISHLLSPARHPKQSGIRGRCQTCKQRFRRAKDFRDHLRQETTHMRILPHGSSDSHRTESYTGSNDEEETITSELDEEEESADDMDVEPKPKPEEGIADDKDGGKESSSSGSSHGDGDMEVDFEIDDRESTETKQQQGQSTTFIEKVHQHKSTDRWYPGKLSRTPPPKVILTGIENTTFRSSTPLSSTSHAVMIPTIPRCPSLKPVNLPLRTPDSSSHTTSNVVVDFGHSGSPMHDSSAKGLKQEMHSSEDSDTTEESESEEEIIELGENQDVEDRSDSMDIVIDERIPVAKSFSSL</sequence>
<proteinExistence type="predicted"/>
<dbReference type="EMBL" id="JASBWS010000035">
    <property type="protein sequence ID" value="KAJ9108002.1"/>
    <property type="molecule type" value="Genomic_DNA"/>
</dbReference>